<evidence type="ECO:0000313" key="2">
    <source>
        <dbReference type="Proteomes" id="UP000267096"/>
    </source>
</evidence>
<evidence type="ECO:0000313" key="1">
    <source>
        <dbReference type="EMBL" id="VDK55718.1"/>
    </source>
</evidence>
<gene>
    <name evidence="1" type="ORF">ASIM_LOCUS15648</name>
</gene>
<dbReference type="EMBL" id="UYRR01032462">
    <property type="protein sequence ID" value="VDK55718.1"/>
    <property type="molecule type" value="Genomic_DNA"/>
</dbReference>
<protein>
    <submittedName>
        <fullName evidence="3">DksA C4-type domain-containing protein</fullName>
    </submittedName>
</protein>
<name>A0A0M3K5K0_ANISI</name>
<proteinExistence type="predicted"/>
<dbReference type="AlphaFoldDB" id="A0A0M3K5K0"/>
<organism evidence="3">
    <name type="scientific">Anisakis simplex</name>
    <name type="common">Herring worm</name>
    <dbReference type="NCBI Taxonomy" id="6269"/>
    <lineage>
        <taxon>Eukaryota</taxon>
        <taxon>Metazoa</taxon>
        <taxon>Ecdysozoa</taxon>
        <taxon>Nematoda</taxon>
        <taxon>Chromadorea</taxon>
        <taxon>Rhabditida</taxon>
        <taxon>Spirurina</taxon>
        <taxon>Ascaridomorpha</taxon>
        <taxon>Ascaridoidea</taxon>
        <taxon>Anisakidae</taxon>
        <taxon>Anisakis</taxon>
        <taxon>Anisakis simplex complex</taxon>
    </lineage>
</organism>
<reference evidence="3" key="1">
    <citation type="submission" date="2017-02" db="UniProtKB">
        <authorList>
            <consortium name="WormBaseParasite"/>
        </authorList>
    </citation>
    <scope>IDENTIFICATION</scope>
</reference>
<dbReference type="OrthoDB" id="5827361at2759"/>
<dbReference type="Proteomes" id="UP000267096">
    <property type="component" value="Unassembled WGS sequence"/>
</dbReference>
<dbReference type="WBParaSite" id="ASIM_0001624101-mRNA-1">
    <property type="protein sequence ID" value="ASIM_0001624101-mRNA-1"/>
    <property type="gene ID" value="ASIM_0001624101"/>
</dbReference>
<reference evidence="1 2" key="2">
    <citation type="submission" date="2018-11" db="EMBL/GenBank/DDBJ databases">
        <authorList>
            <consortium name="Pathogen Informatics"/>
        </authorList>
    </citation>
    <scope>NUCLEOTIDE SEQUENCE [LARGE SCALE GENOMIC DNA]</scope>
</reference>
<sequence length="101" mass="11284">MTSSKLANNQWGGQTIDEPLEQIDVDRIISRRQERIAEKEANLESISEGCPKPVERIDNDTAAVLAVDQLLDTSFLITDEELACFAPQTELKVIASRRDLV</sequence>
<accession>A0A0M3K5K0</accession>
<keyword evidence="2" id="KW-1185">Reference proteome</keyword>
<evidence type="ECO:0000313" key="3">
    <source>
        <dbReference type="WBParaSite" id="ASIM_0001624101-mRNA-1"/>
    </source>
</evidence>